<accession>U9TIK5</accession>
<dbReference type="EMBL" id="KI295193">
    <property type="protein sequence ID" value="ESA03191.1"/>
    <property type="molecule type" value="Genomic_DNA"/>
</dbReference>
<proteinExistence type="predicted"/>
<organism evidence="1">
    <name type="scientific">Rhizophagus irregularis (strain DAOM 181602 / DAOM 197198 / MUCL 43194)</name>
    <name type="common">Arbuscular mycorrhizal fungus</name>
    <name type="synonym">Glomus intraradices</name>
    <dbReference type="NCBI Taxonomy" id="747089"/>
    <lineage>
        <taxon>Eukaryota</taxon>
        <taxon>Fungi</taxon>
        <taxon>Fungi incertae sedis</taxon>
        <taxon>Mucoromycota</taxon>
        <taxon>Glomeromycotina</taxon>
        <taxon>Glomeromycetes</taxon>
        <taxon>Glomerales</taxon>
        <taxon>Glomeraceae</taxon>
        <taxon>Rhizophagus</taxon>
    </lineage>
</organism>
<dbReference type="AlphaFoldDB" id="U9TIK5"/>
<dbReference type="VEuPathDB" id="FungiDB:RhiirFUN_026503"/>
<evidence type="ECO:0000313" key="1">
    <source>
        <dbReference type="EMBL" id="ESA03191.1"/>
    </source>
</evidence>
<reference evidence="1" key="1">
    <citation type="submission" date="2013-07" db="EMBL/GenBank/DDBJ databases">
        <title>The genome of an arbuscular mycorrhizal fungus provides insights into the evolution of the oldest plant symbiosis.</title>
        <authorList>
            <consortium name="DOE Joint Genome Institute"/>
            <person name="Tisserant E."/>
            <person name="Malbreil M."/>
            <person name="Kuo A."/>
            <person name="Kohler A."/>
            <person name="Symeonidi A."/>
            <person name="Balestrini R."/>
            <person name="Charron P."/>
            <person name="Duensing N."/>
            <person name="Frei-dit-Frey N."/>
            <person name="Gianinazzi-Pearson V."/>
            <person name="Gilbert B."/>
            <person name="Handa Y."/>
            <person name="Hijri M."/>
            <person name="Kaul R."/>
            <person name="Kawaguchi M."/>
            <person name="Krajinski F."/>
            <person name="Lammers P."/>
            <person name="Lapierre D."/>
            <person name="Masclaux F.G."/>
            <person name="Murat C."/>
            <person name="Morin E."/>
            <person name="Ndikumana S."/>
            <person name="Pagni M."/>
            <person name="Petitpierre D."/>
            <person name="Requena N."/>
            <person name="Rosikiewicz P."/>
            <person name="Riley R."/>
            <person name="Saito K."/>
            <person name="San Clemente H."/>
            <person name="Shapiro H."/>
            <person name="van Tuinen D."/>
            <person name="Becard G."/>
            <person name="Bonfante P."/>
            <person name="Paszkowski U."/>
            <person name="Shachar-Hill Y."/>
            <person name="Young J.P."/>
            <person name="Sanders I.R."/>
            <person name="Henrissat B."/>
            <person name="Rensing S.A."/>
            <person name="Grigoriev I.V."/>
            <person name="Corradi N."/>
            <person name="Roux C."/>
            <person name="Martin F."/>
        </authorList>
    </citation>
    <scope>NUCLEOTIDE SEQUENCE</scope>
    <source>
        <strain evidence="1">DAOM 197198</strain>
    </source>
</reference>
<protein>
    <submittedName>
        <fullName evidence="1">Uncharacterized protein</fullName>
    </submittedName>
</protein>
<name>U9TIK5_RHIID</name>
<gene>
    <name evidence="1" type="ORF">GLOINDRAFT_334105</name>
</gene>
<dbReference type="HOGENOM" id="CLU_2759116_0_0_1"/>
<sequence>MFKLLLHDKISYQHWKLSVEWEEIIISEIKPKPKLERPQLELLKKYTLDNTKDLRKVLAEPFVWCTQSKA</sequence>